<feature type="binding site" evidence="17">
    <location>
        <position position="613"/>
    </location>
    <ligand>
        <name>L-glutamate</name>
        <dbReference type="ChEBI" id="CHEBI:29985"/>
    </ligand>
</feature>
<organism evidence="22 23">
    <name type="scientific">Paralvinella palmiformis</name>
    <dbReference type="NCBI Taxonomy" id="53620"/>
    <lineage>
        <taxon>Eukaryota</taxon>
        <taxon>Metazoa</taxon>
        <taxon>Spiralia</taxon>
        <taxon>Lophotrochozoa</taxon>
        <taxon>Annelida</taxon>
        <taxon>Polychaeta</taxon>
        <taxon>Sedentaria</taxon>
        <taxon>Canalipalpata</taxon>
        <taxon>Terebellida</taxon>
        <taxon>Terebelliformia</taxon>
        <taxon>Alvinellidae</taxon>
        <taxon>Paralvinella</taxon>
    </lineage>
</organism>
<evidence type="ECO:0000256" key="6">
    <source>
        <dbReference type="ARBA" id="ARBA00023018"/>
    </source>
</evidence>
<dbReference type="Proteomes" id="UP001208570">
    <property type="component" value="Unassembled WGS sequence"/>
</dbReference>
<evidence type="ECO:0000256" key="10">
    <source>
        <dbReference type="ARBA" id="ARBA00023180"/>
    </source>
</evidence>
<dbReference type="FunFam" id="3.40.190.10:FF:000072">
    <property type="entry name" value="glutamate receptor ionotropic, kainate 4"/>
    <property type="match status" value="1"/>
</dbReference>
<reference evidence="22" key="1">
    <citation type="journal article" date="2023" name="Mol. Biol. Evol.">
        <title>Third-Generation Sequencing Reveals the Adaptive Role of the Epigenome in Three Deep-Sea Polychaetes.</title>
        <authorList>
            <person name="Perez M."/>
            <person name="Aroh O."/>
            <person name="Sun Y."/>
            <person name="Lan Y."/>
            <person name="Juniper S.K."/>
            <person name="Young C.R."/>
            <person name="Angers B."/>
            <person name="Qian P.Y."/>
        </authorList>
    </citation>
    <scope>NUCLEOTIDE SEQUENCE</scope>
    <source>
        <strain evidence="22">P08H-3</strain>
    </source>
</reference>
<dbReference type="Pfam" id="PF01094">
    <property type="entry name" value="ANF_receptor"/>
    <property type="match status" value="1"/>
</dbReference>
<evidence type="ECO:0000259" key="20">
    <source>
        <dbReference type="SMART" id="SM00079"/>
    </source>
</evidence>
<protein>
    <recommendedName>
        <fullName evidence="24">Glutamate receptor</fullName>
    </recommendedName>
</protein>
<dbReference type="FunFam" id="3.40.190.10:FF:000060">
    <property type="entry name" value="Glutamate receptor ionotropic, kainate 1"/>
    <property type="match status" value="1"/>
</dbReference>
<dbReference type="Gene3D" id="3.40.50.2300">
    <property type="match status" value="2"/>
</dbReference>
<keyword evidence="9" id="KW-0675">Receptor</keyword>
<name>A0AAD9J8L8_9ANNE</name>
<dbReference type="PANTHER" id="PTHR18966">
    <property type="entry name" value="IONOTROPIC GLUTAMATE RECEPTOR"/>
    <property type="match status" value="1"/>
</dbReference>
<dbReference type="SUPFAM" id="SSF81324">
    <property type="entry name" value="Voltage-gated potassium channels"/>
    <property type="match status" value="1"/>
</dbReference>
<dbReference type="GO" id="GO:0038023">
    <property type="term" value="F:signaling receptor activity"/>
    <property type="evidence" value="ECO:0007669"/>
    <property type="project" value="InterPro"/>
</dbReference>
<keyword evidence="6" id="KW-0770">Synapse</keyword>
<keyword evidence="2" id="KW-1003">Cell membrane</keyword>
<evidence type="ECO:0000256" key="3">
    <source>
        <dbReference type="ARBA" id="ARBA00022692"/>
    </source>
</evidence>
<keyword evidence="4" id="KW-0732">Signal</keyword>
<dbReference type="AlphaFoldDB" id="A0AAD9J8L8"/>
<keyword evidence="10" id="KW-0325">Glycoprotein</keyword>
<evidence type="ECO:0000256" key="14">
    <source>
        <dbReference type="ARBA" id="ARBA00023303"/>
    </source>
</evidence>
<dbReference type="InterPro" id="IPR001508">
    <property type="entry name" value="Iono_Glu_rcpt_met"/>
</dbReference>
<dbReference type="SUPFAM" id="SSF53822">
    <property type="entry name" value="Periplasmic binding protein-like I"/>
    <property type="match status" value="1"/>
</dbReference>
<feature type="binding site" evidence="17">
    <location>
        <position position="564"/>
    </location>
    <ligand>
        <name>L-glutamate</name>
        <dbReference type="ChEBI" id="CHEBI:29985"/>
    </ligand>
</feature>
<evidence type="ECO:0000256" key="19">
    <source>
        <dbReference type="SAM" id="Phobius"/>
    </source>
</evidence>
<dbReference type="Gene3D" id="3.40.190.10">
    <property type="entry name" value="Periplasmic binding protein-like II"/>
    <property type="match status" value="1"/>
</dbReference>
<keyword evidence="1" id="KW-0813">Transport</keyword>
<feature type="transmembrane region" description="Helical" evidence="19">
    <location>
        <begin position="514"/>
        <end position="536"/>
    </location>
</feature>
<keyword evidence="11" id="KW-0628">Postsynaptic cell membrane</keyword>
<dbReference type="GO" id="GO:0042734">
    <property type="term" value="C:presynaptic membrane"/>
    <property type="evidence" value="ECO:0007669"/>
    <property type="project" value="UniProtKB-SubCell"/>
</dbReference>
<evidence type="ECO:0000256" key="5">
    <source>
        <dbReference type="ARBA" id="ARBA00022989"/>
    </source>
</evidence>
<evidence type="ECO:0000256" key="2">
    <source>
        <dbReference type="ARBA" id="ARBA00022475"/>
    </source>
</evidence>
<evidence type="ECO:0000256" key="1">
    <source>
        <dbReference type="ARBA" id="ARBA00022448"/>
    </source>
</evidence>
<comment type="caution">
    <text evidence="22">The sequence shown here is derived from an EMBL/GenBank/DDBJ whole genome shotgun (WGS) entry which is preliminary data.</text>
</comment>
<keyword evidence="12" id="KW-0966">Cell projection</keyword>
<dbReference type="SMART" id="SM00079">
    <property type="entry name" value="PBPe"/>
    <property type="match status" value="1"/>
</dbReference>
<dbReference type="PRINTS" id="PR00177">
    <property type="entry name" value="NMDARECEPTOR"/>
</dbReference>
<dbReference type="Pfam" id="PF10613">
    <property type="entry name" value="Lig_chan-Glu_bd"/>
    <property type="match status" value="1"/>
</dbReference>
<keyword evidence="3 19" id="KW-0812">Transmembrane</keyword>
<keyword evidence="14" id="KW-0407">Ion channel</keyword>
<feature type="binding site" evidence="17">
    <location>
        <position position="565"/>
    </location>
    <ligand>
        <name>L-glutamate</name>
        <dbReference type="ChEBI" id="CHEBI:29985"/>
    </ligand>
</feature>
<feature type="site" description="Interaction with the cone snail toxin Con-ikot-ikot" evidence="18">
    <location>
        <position position="570"/>
    </location>
</feature>
<evidence type="ECO:0000313" key="23">
    <source>
        <dbReference type="Proteomes" id="UP001208570"/>
    </source>
</evidence>
<dbReference type="EMBL" id="JAODUP010000509">
    <property type="protein sequence ID" value="KAK2148217.1"/>
    <property type="molecule type" value="Genomic_DNA"/>
</dbReference>
<dbReference type="FunFam" id="1.10.287.70:FF:000010">
    <property type="entry name" value="Putative glutamate receptor ionotropic kainate 1"/>
    <property type="match status" value="1"/>
</dbReference>
<feature type="domain" description="Ionotropic glutamate receptor C-terminal" evidence="20">
    <location>
        <begin position="308"/>
        <end position="633"/>
    </location>
</feature>
<dbReference type="Pfam" id="PF00060">
    <property type="entry name" value="Lig_chan"/>
    <property type="match status" value="1"/>
</dbReference>
<dbReference type="SUPFAM" id="SSF53850">
    <property type="entry name" value="Periplasmic binding protein-like II"/>
    <property type="match status" value="1"/>
</dbReference>
<dbReference type="GO" id="GO:0015276">
    <property type="term" value="F:ligand-gated monoatomic ion channel activity"/>
    <property type="evidence" value="ECO:0007669"/>
    <property type="project" value="InterPro"/>
</dbReference>
<dbReference type="SMART" id="SM00918">
    <property type="entry name" value="Lig_chan-Glu_bd"/>
    <property type="match status" value="1"/>
</dbReference>
<evidence type="ECO:0000256" key="9">
    <source>
        <dbReference type="ARBA" id="ARBA00023170"/>
    </source>
</evidence>
<evidence type="ECO:0000259" key="21">
    <source>
        <dbReference type="SMART" id="SM00918"/>
    </source>
</evidence>
<dbReference type="InterPro" id="IPR028082">
    <property type="entry name" value="Peripla_BP_I"/>
</dbReference>
<evidence type="ECO:0008006" key="24">
    <source>
        <dbReference type="Google" id="ProtNLM"/>
    </source>
</evidence>
<keyword evidence="7" id="KW-0406">Ion transport</keyword>
<keyword evidence="23" id="KW-1185">Reference proteome</keyword>
<evidence type="ECO:0000256" key="18">
    <source>
        <dbReference type="PIRSR" id="PIRSR601508-2"/>
    </source>
</evidence>
<dbReference type="InterPro" id="IPR001320">
    <property type="entry name" value="Iontro_rcpt_C"/>
</dbReference>
<dbReference type="Gene3D" id="1.10.287.70">
    <property type="match status" value="1"/>
</dbReference>
<comment type="subcellular location">
    <subcellularLocation>
        <location evidence="15">Postsynaptic cell membrane</location>
        <topology evidence="15">Multi-pass membrane protein</topology>
    </subcellularLocation>
    <subcellularLocation>
        <location evidence="16">Presynaptic cell membrane</location>
        <topology evidence="16">Multi-pass membrane protein</topology>
    </subcellularLocation>
</comment>
<evidence type="ECO:0000256" key="7">
    <source>
        <dbReference type="ARBA" id="ARBA00023065"/>
    </source>
</evidence>
<feature type="domain" description="Ionotropic glutamate receptor L-glutamate and glycine-binding" evidence="21">
    <location>
        <begin position="318"/>
        <end position="382"/>
    </location>
</feature>
<evidence type="ECO:0000256" key="12">
    <source>
        <dbReference type="ARBA" id="ARBA00023273"/>
    </source>
</evidence>
<dbReference type="GO" id="GO:0045211">
    <property type="term" value="C:postsynaptic membrane"/>
    <property type="evidence" value="ECO:0007669"/>
    <property type="project" value="UniProtKB-SubCell"/>
</dbReference>
<evidence type="ECO:0000256" key="16">
    <source>
        <dbReference type="ARBA" id="ARBA00034107"/>
    </source>
</evidence>
<evidence type="ECO:0000256" key="13">
    <source>
        <dbReference type="ARBA" id="ARBA00023286"/>
    </source>
</evidence>
<dbReference type="InterPro" id="IPR015683">
    <property type="entry name" value="Ionotropic_Glu_rcpt"/>
</dbReference>
<feature type="transmembrane region" description="Helical" evidence="19">
    <location>
        <begin position="438"/>
        <end position="456"/>
    </location>
</feature>
<evidence type="ECO:0000256" key="15">
    <source>
        <dbReference type="ARBA" id="ARBA00034104"/>
    </source>
</evidence>
<dbReference type="InterPro" id="IPR019594">
    <property type="entry name" value="Glu/Gly-bd"/>
</dbReference>
<evidence type="ECO:0000256" key="17">
    <source>
        <dbReference type="PIRSR" id="PIRSR601508-1"/>
    </source>
</evidence>
<dbReference type="InterPro" id="IPR001828">
    <property type="entry name" value="ANF_lig-bd_rcpt"/>
</dbReference>
<keyword evidence="5 19" id="KW-1133">Transmembrane helix</keyword>
<gene>
    <name evidence="22" type="ORF">LSH36_509g01044</name>
</gene>
<sequence>MCNTLEIPHLEARLEPSRDPGHLFSVNMHPETSQLTRAYLDLLKLLKWTRFCVIYGDQSDLLLLQDIIQAPLQNDVEITVRQAKRGTMRETLKEIDKKGIRKILAHLNVDDTYMLLKSALQVGMIDPSHHYIFTNLDLETINLDDFKHNAANVTGFRLISREDPRVQDILHQMETYQVYSGSKILNSTHPRIIKTETALMYDAVYVLAHAVQQVDASTRLRLVNLSCEGDQAWAFGSSLYNYLNLVEMEGLTGRITFDRGRRYEFRLDVLQLKDTGLKKVGEWNPTDGLNFTSRQDMITSSSVFSNKTLIVTSLLEPPYVMVRKSEFPLIGNEQYEGFCIELLESISKIVGFKYKIELVPDGKYGALDKDGMWNGMVLQLLEKKADLAVTSLTINYVREQVIDFTKPFMNLGISILFKRPREESPGLFSFLNPLAIEIWIYVIAAYFVVSLIMFVLARFSPYEWYNPHPCNPDNGVMENIFTLSNSFWFAVGTLMQQGSDINPRAVSTRIVGGIWWFFTLIIISSYTANLAAFLTVERMVSPIESAEDLSKQTKIAYGTIQGGSTMTFFRDSRIPTYQRMWAFMENHEPSVFVKTSHEGIERVKKGNYAFLMESTMIDYTIQRKCGKFGKCEKQARH</sequence>
<evidence type="ECO:0000256" key="11">
    <source>
        <dbReference type="ARBA" id="ARBA00023257"/>
    </source>
</evidence>
<proteinExistence type="predicted"/>
<feature type="site" description="Crucial to convey clamshell closure to channel opening" evidence="18">
    <location>
        <position position="543"/>
    </location>
</feature>
<accession>A0AAD9J8L8</accession>
<evidence type="ECO:0000256" key="4">
    <source>
        <dbReference type="ARBA" id="ARBA00022729"/>
    </source>
</evidence>
<feature type="binding site" evidence="17">
    <location>
        <position position="398"/>
    </location>
    <ligand>
        <name>L-glutamate</name>
        <dbReference type="ChEBI" id="CHEBI:29985"/>
    </ligand>
</feature>
<evidence type="ECO:0000256" key="8">
    <source>
        <dbReference type="ARBA" id="ARBA00023136"/>
    </source>
</evidence>
<feature type="binding site" evidence="17">
    <location>
        <position position="393"/>
    </location>
    <ligand>
        <name>L-glutamate</name>
        <dbReference type="ChEBI" id="CHEBI:29985"/>
    </ligand>
</feature>
<keyword evidence="13" id="KW-1071">Ligand-gated ion channel</keyword>
<keyword evidence="8 19" id="KW-0472">Membrane</keyword>
<evidence type="ECO:0000313" key="22">
    <source>
        <dbReference type="EMBL" id="KAK2148217.1"/>
    </source>
</evidence>